<gene>
    <name evidence="2" type="ORF">ETAA1_39800</name>
</gene>
<dbReference type="Proteomes" id="UP000319576">
    <property type="component" value="Chromosome"/>
</dbReference>
<dbReference type="RefSeq" id="WP_145241381.1">
    <property type="nucleotide sequence ID" value="NZ_CP036273.1"/>
</dbReference>
<proteinExistence type="predicted"/>
<evidence type="ECO:0000313" key="3">
    <source>
        <dbReference type="Proteomes" id="UP000319576"/>
    </source>
</evidence>
<evidence type="ECO:0000313" key="2">
    <source>
        <dbReference type="EMBL" id="QDU22005.1"/>
    </source>
</evidence>
<keyword evidence="3" id="KW-1185">Reference proteome</keyword>
<keyword evidence="1" id="KW-0732">Signal</keyword>
<dbReference type="EMBL" id="CP036273">
    <property type="protein sequence ID" value="QDU22005.1"/>
    <property type="molecule type" value="Genomic_DNA"/>
</dbReference>
<organism evidence="2 3">
    <name type="scientific">Urbifossiella limnaea</name>
    <dbReference type="NCBI Taxonomy" id="2528023"/>
    <lineage>
        <taxon>Bacteria</taxon>
        <taxon>Pseudomonadati</taxon>
        <taxon>Planctomycetota</taxon>
        <taxon>Planctomycetia</taxon>
        <taxon>Gemmatales</taxon>
        <taxon>Gemmataceae</taxon>
        <taxon>Urbifossiella</taxon>
    </lineage>
</organism>
<reference evidence="2 3" key="1">
    <citation type="submission" date="2019-02" db="EMBL/GenBank/DDBJ databases">
        <title>Deep-cultivation of Planctomycetes and their phenomic and genomic characterization uncovers novel biology.</title>
        <authorList>
            <person name="Wiegand S."/>
            <person name="Jogler M."/>
            <person name="Boedeker C."/>
            <person name="Pinto D."/>
            <person name="Vollmers J."/>
            <person name="Rivas-Marin E."/>
            <person name="Kohn T."/>
            <person name="Peeters S.H."/>
            <person name="Heuer A."/>
            <person name="Rast P."/>
            <person name="Oberbeckmann S."/>
            <person name="Bunk B."/>
            <person name="Jeske O."/>
            <person name="Meyerdierks A."/>
            <person name="Storesund J.E."/>
            <person name="Kallscheuer N."/>
            <person name="Luecker S."/>
            <person name="Lage O.M."/>
            <person name="Pohl T."/>
            <person name="Merkel B.J."/>
            <person name="Hornburger P."/>
            <person name="Mueller R.-W."/>
            <person name="Bruemmer F."/>
            <person name="Labrenz M."/>
            <person name="Spormann A.M."/>
            <person name="Op den Camp H."/>
            <person name="Overmann J."/>
            <person name="Amann R."/>
            <person name="Jetten M.S.M."/>
            <person name="Mascher T."/>
            <person name="Medema M.H."/>
            <person name="Devos D.P."/>
            <person name="Kaster A.-K."/>
            <person name="Ovreas L."/>
            <person name="Rohde M."/>
            <person name="Galperin M.Y."/>
            <person name="Jogler C."/>
        </authorList>
    </citation>
    <scope>NUCLEOTIDE SEQUENCE [LARGE SCALE GENOMIC DNA]</scope>
    <source>
        <strain evidence="2 3">ETA_A1</strain>
    </source>
</reference>
<sequence precursor="true">MLRVFTTFALAAVLVAAGGSQAQDAKTDKKADGPAGVWTREAGGLELKFDFTDAKAGSLKLTVMNGDNGVVAGCKVEVKGGVVTAQIKDVEEKGNFPNKPPVGFEFSFKWKAAGDTAELSDLQGDNIDNVKPVVEGEYKRVKGKKE</sequence>
<evidence type="ECO:0000256" key="1">
    <source>
        <dbReference type="SAM" id="SignalP"/>
    </source>
</evidence>
<feature type="signal peptide" evidence="1">
    <location>
        <begin position="1"/>
        <end position="22"/>
    </location>
</feature>
<protein>
    <submittedName>
        <fullName evidence="2">Uncharacterized protein</fullName>
    </submittedName>
</protein>
<feature type="chain" id="PRO_5022096332" evidence="1">
    <location>
        <begin position="23"/>
        <end position="146"/>
    </location>
</feature>
<dbReference type="AlphaFoldDB" id="A0A517XWZ0"/>
<name>A0A517XWZ0_9BACT</name>
<accession>A0A517XWZ0</accession>
<dbReference type="KEGG" id="uli:ETAA1_39800"/>
<dbReference type="OrthoDB" id="290643at2"/>